<dbReference type="EMBL" id="WJXW01000011">
    <property type="protein sequence ID" value="KAF9732279.1"/>
    <property type="molecule type" value="Genomic_DNA"/>
</dbReference>
<protein>
    <submittedName>
        <fullName evidence="1">Uncharacterized protein</fullName>
    </submittedName>
</protein>
<name>A0A9P6KN79_9PLEO</name>
<evidence type="ECO:0000313" key="2">
    <source>
        <dbReference type="Proteomes" id="UP000756921"/>
    </source>
</evidence>
<proteinExistence type="predicted"/>
<keyword evidence="2" id="KW-1185">Reference proteome</keyword>
<dbReference type="AlphaFoldDB" id="A0A9P6KN79"/>
<dbReference type="Proteomes" id="UP000756921">
    <property type="component" value="Unassembled WGS sequence"/>
</dbReference>
<comment type="caution">
    <text evidence="1">The sequence shown here is derived from an EMBL/GenBank/DDBJ whole genome shotgun (WGS) entry which is preliminary data.</text>
</comment>
<evidence type="ECO:0000313" key="1">
    <source>
        <dbReference type="EMBL" id="KAF9732279.1"/>
    </source>
</evidence>
<gene>
    <name evidence="1" type="ORF">PMIN01_10208</name>
</gene>
<organism evidence="1 2">
    <name type="scientific">Paraphaeosphaeria minitans</name>
    <dbReference type="NCBI Taxonomy" id="565426"/>
    <lineage>
        <taxon>Eukaryota</taxon>
        <taxon>Fungi</taxon>
        <taxon>Dikarya</taxon>
        <taxon>Ascomycota</taxon>
        <taxon>Pezizomycotina</taxon>
        <taxon>Dothideomycetes</taxon>
        <taxon>Pleosporomycetidae</taxon>
        <taxon>Pleosporales</taxon>
        <taxon>Massarineae</taxon>
        <taxon>Didymosphaeriaceae</taxon>
        <taxon>Paraphaeosphaeria</taxon>
    </lineage>
</organism>
<sequence length="49" mass="6033">MTGVTESRTFWSHIGTNMFGYYFFLQNCFHDITFNFDILHVYTFWYPHV</sequence>
<accession>A0A9P6KN79</accession>
<reference evidence="1" key="1">
    <citation type="journal article" date="2020" name="Mol. Plant Microbe Interact.">
        <title>Genome Sequence of the Biocontrol Agent Coniothyrium minitans strain Conio (IMI 134523).</title>
        <authorList>
            <person name="Patel D."/>
            <person name="Shittu T.A."/>
            <person name="Baroncelli R."/>
            <person name="Muthumeenakshi S."/>
            <person name="Osborne T.H."/>
            <person name="Janganan T.K."/>
            <person name="Sreenivasaprasad S."/>
        </authorList>
    </citation>
    <scope>NUCLEOTIDE SEQUENCE</scope>
    <source>
        <strain evidence="1">Conio</strain>
    </source>
</reference>